<accession>A0A7L3FXQ2</accession>
<dbReference type="GO" id="GO:0004519">
    <property type="term" value="F:endonuclease activity"/>
    <property type="evidence" value="ECO:0007669"/>
    <property type="project" value="UniProtKB-KW"/>
</dbReference>
<evidence type="ECO:0000256" key="3">
    <source>
        <dbReference type="ARBA" id="ARBA00022722"/>
    </source>
</evidence>
<evidence type="ECO:0000313" key="9">
    <source>
        <dbReference type="Proteomes" id="UP000557426"/>
    </source>
</evidence>
<feature type="non-terminal residue" evidence="8">
    <location>
        <position position="1"/>
    </location>
</feature>
<sequence length="66" mass="7595">WTFLGWKISESQVQPQKLQIKTDIRTLNDAQRVMGDLQWLRPVVGISNDILEILQPLLRGVDPTKP</sequence>
<proteinExistence type="predicted"/>
<evidence type="ECO:0000256" key="2">
    <source>
        <dbReference type="ARBA" id="ARBA00022695"/>
    </source>
</evidence>
<feature type="non-terminal residue" evidence="8">
    <location>
        <position position="66"/>
    </location>
</feature>
<name>A0A7L3FXQ2_9GRUI</name>
<dbReference type="Pfam" id="PF06817">
    <property type="entry name" value="RVT_thumb"/>
    <property type="match status" value="1"/>
</dbReference>
<comment type="caution">
    <text evidence="8">The sequence shown here is derived from an EMBL/GenBank/DDBJ whole genome shotgun (WGS) entry which is preliminary data.</text>
</comment>
<dbReference type="Gene3D" id="3.30.70.270">
    <property type="match status" value="1"/>
</dbReference>
<evidence type="ECO:0000256" key="1">
    <source>
        <dbReference type="ARBA" id="ARBA00022679"/>
    </source>
</evidence>
<dbReference type="AlphaFoldDB" id="A0A7L3FXQ2"/>
<keyword evidence="3" id="KW-0540">Nuclease</keyword>
<evidence type="ECO:0000256" key="6">
    <source>
        <dbReference type="ARBA" id="ARBA00022918"/>
    </source>
</evidence>
<dbReference type="GO" id="GO:0035613">
    <property type="term" value="F:RNA stem-loop binding"/>
    <property type="evidence" value="ECO:0007669"/>
    <property type="project" value="TreeGrafter"/>
</dbReference>
<organism evidence="8 9">
    <name type="scientific">Zapornia atra</name>
    <name type="common">Henderson crake</name>
    <dbReference type="NCBI Taxonomy" id="2585822"/>
    <lineage>
        <taxon>Eukaryota</taxon>
        <taxon>Metazoa</taxon>
        <taxon>Chordata</taxon>
        <taxon>Craniata</taxon>
        <taxon>Vertebrata</taxon>
        <taxon>Euteleostomi</taxon>
        <taxon>Archelosauria</taxon>
        <taxon>Archosauria</taxon>
        <taxon>Dinosauria</taxon>
        <taxon>Saurischia</taxon>
        <taxon>Theropoda</taxon>
        <taxon>Coelurosauria</taxon>
        <taxon>Aves</taxon>
        <taxon>Neognathae</taxon>
        <taxon>Neoaves</taxon>
        <taxon>Gruiformes</taxon>
        <taxon>Rallidae</taxon>
        <taxon>Zapornia</taxon>
    </lineage>
</organism>
<dbReference type="InterPro" id="IPR010661">
    <property type="entry name" value="RVT_thumb"/>
</dbReference>
<evidence type="ECO:0000313" key="8">
    <source>
        <dbReference type="EMBL" id="NXT84918.1"/>
    </source>
</evidence>
<dbReference type="PANTHER" id="PTHR41694:SF3">
    <property type="entry name" value="RNA-DIRECTED DNA POLYMERASE-RELATED"/>
    <property type="match status" value="1"/>
</dbReference>
<evidence type="ECO:0000256" key="5">
    <source>
        <dbReference type="ARBA" id="ARBA00022801"/>
    </source>
</evidence>
<dbReference type="InterPro" id="IPR043502">
    <property type="entry name" value="DNA/RNA_pol_sf"/>
</dbReference>
<dbReference type="EMBL" id="VZTU01031886">
    <property type="protein sequence ID" value="NXT84918.1"/>
    <property type="molecule type" value="Genomic_DNA"/>
</dbReference>
<dbReference type="SUPFAM" id="SSF56672">
    <property type="entry name" value="DNA/RNA polymerases"/>
    <property type="match status" value="1"/>
</dbReference>
<gene>
    <name evidence="8" type="primary">Hervk_0</name>
    <name evidence="8" type="ORF">ZAPATR_R14562</name>
</gene>
<evidence type="ECO:0000256" key="4">
    <source>
        <dbReference type="ARBA" id="ARBA00022759"/>
    </source>
</evidence>
<feature type="domain" description="Reverse transcriptase thumb" evidence="7">
    <location>
        <begin position="15"/>
        <end position="60"/>
    </location>
</feature>
<evidence type="ECO:0000259" key="7">
    <source>
        <dbReference type="Pfam" id="PF06817"/>
    </source>
</evidence>
<keyword evidence="5" id="KW-0378">Hydrolase</keyword>
<dbReference type="GO" id="GO:0016787">
    <property type="term" value="F:hydrolase activity"/>
    <property type="evidence" value="ECO:0007669"/>
    <property type="project" value="UniProtKB-KW"/>
</dbReference>
<keyword evidence="6" id="KW-0695">RNA-directed DNA polymerase</keyword>
<dbReference type="PANTHER" id="PTHR41694">
    <property type="entry name" value="ENDOGENOUS RETROVIRUS GROUP K MEMBER POL PROTEIN"/>
    <property type="match status" value="1"/>
</dbReference>
<keyword evidence="9" id="KW-1185">Reference proteome</keyword>
<reference evidence="8 9" key="1">
    <citation type="submission" date="2019-09" db="EMBL/GenBank/DDBJ databases">
        <title>Bird 10,000 Genomes (B10K) Project - Family phase.</title>
        <authorList>
            <person name="Zhang G."/>
        </authorList>
    </citation>
    <scope>NUCLEOTIDE SEQUENCE [LARGE SCALE GENOMIC DNA]</scope>
    <source>
        <strain evidence="8">B10K-DU-011-47</strain>
        <tissue evidence="8">Mixed tissue sample</tissue>
    </source>
</reference>
<keyword evidence="4" id="KW-0255">Endonuclease</keyword>
<keyword evidence="2" id="KW-0548">Nucleotidyltransferase</keyword>
<dbReference type="GO" id="GO:0003964">
    <property type="term" value="F:RNA-directed DNA polymerase activity"/>
    <property type="evidence" value="ECO:0007669"/>
    <property type="project" value="UniProtKB-KW"/>
</dbReference>
<keyword evidence="1" id="KW-0808">Transferase</keyword>
<dbReference type="InterPro" id="IPR043128">
    <property type="entry name" value="Rev_trsase/Diguanyl_cyclase"/>
</dbReference>
<protein>
    <submittedName>
        <fullName evidence="8">PO113 protein</fullName>
    </submittedName>
</protein>
<dbReference type="Proteomes" id="UP000557426">
    <property type="component" value="Unassembled WGS sequence"/>
</dbReference>